<reference evidence="4" key="1">
    <citation type="journal article" date="2019" name="Int. J. Syst. Evol. Microbiol.">
        <title>The Global Catalogue of Microorganisms (GCM) 10K type strain sequencing project: providing services to taxonomists for standard genome sequencing and annotation.</title>
        <authorList>
            <consortium name="The Broad Institute Genomics Platform"/>
            <consortium name="The Broad Institute Genome Sequencing Center for Infectious Disease"/>
            <person name="Wu L."/>
            <person name="Ma J."/>
        </authorList>
    </citation>
    <scope>NUCLEOTIDE SEQUENCE [LARGE SCALE GENOMIC DNA]</scope>
    <source>
        <strain evidence="4">CGMCC 4.7277</strain>
    </source>
</reference>
<evidence type="ECO:0000259" key="2">
    <source>
        <dbReference type="Pfam" id="PF01957"/>
    </source>
</evidence>
<accession>A0ABW0QDE7</accession>
<feature type="transmembrane region" description="Helical" evidence="1">
    <location>
        <begin position="46"/>
        <end position="67"/>
    </location>
</feature>
<dbReference type="Pfam" id="PF01957">
    <property type="entry name" value="NfeD"/>
    <property type="match status" value="1"/>
</dbReference>
<dbReference type="EMBL" id="JBHSMX010000058">
    <property type="protein sequence ID" value="MFC5522825.1"/>
    <property type="molecule type" value="Genomic_DNA"/>
</dbReference>
<feature type="transmembrane region" description="Helical" evidence="1">
    <location>
        <begin position="7"/>
        <end position="40"/>
    </location>
</feature>
<name>A0ABW0QDE7_9BURK</name>
<dbReference type="RefSeq" id="WP_068835408.1">
    <property type="nucleotide sequence ID" value="NZ_JBHSMX010000058.1"/>
</dbReference>
<evidence type="ECO:0000313" key="4">
    <source>
        <dbReference type="Proteomes" id="UP001596084"/>
    </source>
</evidence>
<keyword evidence="1" id="KW-0812">Transmembrane</keyword>
<comment type="caution">
    <text evidence="3">The sequence shown here is derived from an EMBL/GenBank/DDBJ whole genome shotgun (WGS) entry which is preliminary data.</text>
</comment>
<dbReference type="Proteomes" id="UP001596084">
    <property type="component" value="Unassembled WGS sequence"/>
</dbReference>
<organism evidence="3 4">
    <name type="scientific">Polaromonas jejuensis</name>
    <dbReference type="NCBI Taxonomy" id="457502"/>
    <lineage>
        <taxon>Bacteria</taxon>
        <taxon>Pseudomonadati</taxon>
        <taxon>Pseudomonadota</taxon>
        <taxon>Betaproteobacteria</taxon>
        <taxon>Burkholderiales</taxon>
        <taxon>Comamonadaceae</taxon>
        <taxon>Polaromonas</taxon>
    </lineage>
</organism>
<keyword evidence="4" id="KW-1185">Reference proteome</keyword>
<evidence type="ECO:0000313" key="3">
    <source>
        <dbReference type="EMBL" id="MFC5522825.1"/>
    </source>
</evidence>
<evidence type="ECO:0000256" key="1">
    <source>
        <dbReference type="SAM" id="Phobius"/>
    </source>
</evidence>
<keyword evidence="1" id="KW-0472">Membrane</keyword>
<proteinExistence type="predicted"/>
<feature type="domain" description="NfeD-like C-terminal" evidence="2">
    <location>
        <begin position="84"/>
        <end position="141"/>
    </location>
</feature>
<protein>
    <submittedName>
        <fullName evidence="3">NfeD family protein</fullName>
    </submittedName>
</protein>
<gene>
    <name evidence="3" type="ORF">ACFPP7_18200</name>
</gene>
<keyword evidence="1" id="KW-1133">Transmembrane helix</keyword>
<sequence>MSESAVWWLLAGAAVAVELMTGTFYLLMMTVGLVAGAAAAHLGLPLIGQIVVAAVVGGGAVAAWYGYRSRSPAPLPANANRDVNLDIGEAVQVVQWNADGTATVKFRGANWTAVAADPAAPASPGNFRIKEMLGNRLVIEKL</sequence>
<dbReference type="InterPro" id="IPR002810">
    <property type="entry name" value="NfeD-like_C"/>
</dbReference>